<reference evidence="1" key="1">
    <citation type="submission" date="2022-07" db="EMBL/GenBank/DDBJ databases">
        <title>Phylogenomic reconstructions and comparative analyses of Kickxellomycotina fungi.</title>
        <authorList>
            <person name="Reynolds N.K."/>
            <person name="Stajich J.E."/>
            <person name="Barry K."/>
            <person name="Grigoriev I.V."/>
            <person name="Crous P."/>
            <person name="Smith M.E."/>
        </authorList>
    </citation>
    <scope>NUCLEOTIDE SEQUENCE</scope>
    <source>
        <strain evidence="1">CBS 109366</strain>
    </source>
</reference>
<protein>
    <submittedName>
        <fullName evidence="1">Uncharacterized protein</fullName>
    </submittedName>
</protein>
<dbReference type="Proteomes" id="UP001140234">
    <property type="component" value="Unassembled WGS sequence"/>
</dbReference>
<proteinExistence type="predicted"/>
<evidence type="ECO:0000313" key="2">
    <source>
        <dbReference type="Proteomes" id="UP001140234"/>
    </source>
</evidence>
<evidence type="ECO:0000313" key="1">
    <source>
        <dbReference type="EMBL" id="KAJ2770820.1"/>
    </source>
</evidence>
<organism evidence="1 2">
    <name type="scientific">Coemansia nantahalensis</name>
    <dbReference type="NCBI Taxonomy" id="2789366"/>
    <lineage>
        <taxon>Eukaryota</taxon>
        <taxon>Fungi</taxon>
        <taxon>Fungi incertae sedis</taxon>
        <taxon>Zoopagomycota</taxon>
        <taxon>Kickxellomycotina</taxon>
        <taxon>Kickxellomycetes</taxon>
        <taxon>Kickxellales</taxon>
        <taxon>Kickxellaceae</taxon>
        <taxon>Coemansia</taxon>
    </lineage>
</organism>
<sequence>MADAWYVGLSNMTGYFVYNVYTPGCYSVPRFYESQFNQAAYAATMVYYYESNDCSGYHSVHSKSNSGWLNVYHPIRTFRIHNIDH</sequence>
<name>A0ACC1K0C0_9FUNG</name>
<comment type="caution">
    <text evidence="1">The sequence shown here is derived from an EMBL/GenBank/DDBJ whole genome shotgun (WGS) entry which is preliminary data.</text>
</comment>
<keyword evidence="2" id="KW-1185">Reference proteome</keyword>
<accession>A0ACC1K0C0</accession>
<gene>
    <name evidence="1" type="ORF">IWQ57_002485</name>
</gene>
<dbReference type="EMBL" id="JANBUJ010000654">
    <property type="protein sequence ID" value="KAJ2770820.1"/>
    <property type="molecule type" value="Genomic_DNA"/>
</dbReference>